<feature type="transmembrane region" description="Helical" evidence="9">
    <location>
        <begin position="116"/>
        <end position="134"/>
    </location>
</feature>
<comment type="caution">
    <text evidence="10">The sequence shown here is derived from an EMBL/GenBank/DDBJ whole genome shotgun (WGS) entry which is preliminary data.</text>
</comment>
<name>A0A2S6FYS8_9CLOT</name>
<dbReference type="GO" id="GO:0005886">
    <property type="term" value="C:plasma membrane"/>
    <property type="evidence" value="ECO:0007669"/>
    <property type="project" value="UniProtKB-SubCell"/>
</dbReference>
<feature type="transmembrane region" description="Helical" evidence="9">
    <location>
        <begin position="7"/>
        <end position="27"/>
    </location>
</feature>
<feature type="transmembrane region" description="Helical" evidence="9">
    <location>
        <begin position="310"/>
        <end position="327"/>
    </location>
</feature>
<dbReference type="Pfam" id="PF05525">
    <property type="entry name" value="Branch_AA_trans"/>
    <property type="match status" value="1"/>
</dbReference>
<gene>
    <name evidence="10" type="ORF">BD821_10517</name>
</gene>
<sequence length="436" mass="46744">MKKSTKDIIIIGFALFAMFFGAGNLIFPPYLGNIFGSNYILSAVGFILTGVGLPLLGIIACTKVNGDFENIGRPVGPIFTKIFSISLFLTIGPLLAIPRTAATTYELAIFPVFPKVPALAFVIFYFALNLVFVLNPSQIMDLIGKYLTPILLITLSILIVKGIFWPVSPIIDTGKALPIASGLKEGYQTMDALAALVFSSIVFKSILAKGYGEEKVMGMTLKSGAIAIIGLALVYSGLMHLGAQTSSVFGADVSKTFLLLEISQRNLGSIGSVLIGIAIGVACFTTSVGLISSGSSFFEDLTNGRLPYKFNAVVMSIIGVIIGSSGVEQIVKFAGPILNILYPMAITLIILTLIKGLIKNNNVFKVTVYTSLLFSILSTISSVKYLNTYNIKTINLLTQLPLYDSGFVWVIPTIVMFIVSFTLLNNSPTKSTIFAD</sequence>
<dbReference type="InterPro" id="IPR004685">
    <property type="entry name" value="Brnchd-chn_aa_trnsp_Livcs"/>
</dbReference>
<feature type="transmembrane region" description="Helical" evidence="9">
    <location>
        <begin position="366"/>
        <end position="386"/>
    </location>
</feature>
<protein>
    <recommendedName>
        <fullName evidence="9">Branched-chain amino acid transport system carrier protein</fullName>
    </recommendedName>
</protein>
<dbReference type="EMBL" id="PTIS01000005">
    <property type="protein sequence ID" value="PPK48639.1"/>
    <property type="molecule type" value="Genomic_DNA"/>
</dbReference>
<dbReference type="RefSeq" id="WP_104409596.1">
    <property type="nucleotide sequence ID" value="NZ_PTIS01000005.1"/>
</dbReference>
<feature type="transmembrane region" description="Helical" evidence="9">
    <location>
        <begin position="219"/>
        <end position="238"/>
    </location>
</feature>
<keyword evidence="5 9" id="KW-0812">Transmembrane</keyword>
<evidence type="ECO:0000256" key="2">
    <source>
        <dbReference type="ARBA" id="ARBA00008540"/>
    </source>
</evidence>
<dbReference type="PANTHER" id="PTHR30588:SF0">
    <property type="entry name" value="BRANCHED-CHAIN AMINO ACID PERMEASE BRNQ"/>
    <property type="match status" value="1"/>
</dbReference>
<evidence type="ECO:0000256" key="1">
    <source>
        <dbReference type="ARBA" id="ARBA00004651"/>
    </source>
</evidence>
<evidence type="ECO:0000313" key="10">
    <source>
        <dbReference type="EMBL" id="PPK48639.1"/>
    </source>
</evidence>
<feature type="transmembrane region" description="Helical" evidence="9">
    <location>
        <begin position="74"/>
        <end position="96"/>
    </location>
</feature>
<evidence type="ECO:0000256" key="4">
    <source>
        <dbReference type="ARBA" id="ARBA00022475"/>
    </source>
</evidence>
<keyword evidence="6 9" id="KW-0029">Amino-acid transport</keyword>
<comment type="function">
    <text evidence="9">Component of the transport system for branched-chain amino acids.</text>
</comment>
<feature type="transmembrane region" description="Helical" evidence="9">
    <location>
        <begin position="39"/>
        <end position="62"/>
    </location>
</feature>
<evidence type="ECO:0000256" key="9">
    <source>
        <dbReference type="RuleBase" id="RU362122"/>
    </source>
</evidence>
<keyword evidence="7 9" id="KW-1133">Transmembrane helix</keyword>
<dbReference type="GO" id="GO:0005304">
    <property type="term" value="F:L-valine transmembrane transporter activity"/>
    <property type="evidence" value="ECO:0007669"/>
    <property type="project" value="TreeGrafter"/>
</dbReference>
<proteinExistence type="inferred from homology"/>
<accession>A0A2S6FYS8</accession>
<comment type="subcellular location">
    <subcellularLocation>
        <location evidence="1 9">Cell membrane</location>
        <topology evidence="1 9">Multi-pass membrane protein</topology>
    </subcellularLocation>
</comment>
<evidence type="ECO:0000256" key="6">
    <source>
        <dbReference type="ARBA" id="ARBA00022970"/>
    </source>
</evidence>
<dbReference type="GO" id="GO:0015820">
    <property type="term" value="P:L-leucine transport"/>
    <property type="evidence" value="ECO:0007669"/>
    <property type="project" value="TreeGrafter"/>
</dbReference>
<keyword evidence="3 9" id="KW-0813">Transport</keyword>
<evidence type="ECO:0000313" key="11">
    <source>
        <dbReference type="Proteomes" id="UP000239863"/>
    </source>
</evidence>
<feature type="transmembrane region" description="Helical" evidence="9">
    <location>
        <begin position="273"/>
        <end position="298"/>
    </location>
</feature>
<dbReference type="GO" id="GO:0015188">
    <property type="term" value="F:L-isoleucine transmembrane transporter activity"/>
    <property type="evidence" value="ECO:0007669"/>
    <property type="project" value="TreeGrafter"/>
</dbReference>
<reference evidence="10 11" key="1">
    <citation type="submission" date="2018-02" db="EMBL/GenBank/DDBJ databases">
        <title>Genomic Encyclopedia of Archaeal and Bacterial Type Strains, Phase II (KMG-II): from individual species to whole genera.</title>
        <authorList>
            <person name="Goeker M."/>
        </authorList>
    </citation>
    <scope>NUCLEOTIDE SEQUENCE [LARGE SCALE GENOMIC DNA]</scope>
    <source>
        <strain evidence="10 11">DSM 15099</strain>
    </source>
</reference>
<feature type="transmembrane region" description="Helical" evidence="9">
    <location>
        <begin position="146"/>
        <end position="167"/>
    </location>
</feature>
<feature type="transmembrane region" description="Helical" evidence="9">
    <location>
        <begin position="187"/>
        <end position="207"/>
    </location>
</feature>
<dbReference type="AlphaFoldDB" id="A0A2S6FYS8"/>
<feature type="transmembrane region" description="Helical" evidence="9">
    <location>
        <begin position="406"/>
        <end position="424"/>
    </location>
</feature>
<dbReference type="PANTHER" id="PTHR30588">
    <property type="entry name" value="BRANCHED-CHAIN AMINO ACID TRANSPORT SYSTEM 2 CARRIER PROTEIN"/>
    <property type="match status" value="1"/>
</dbReference>
<keyword evidence="8 9" id="KW-0472">Membrane</keyword>
<dbReference type="GO" id="GO:0015818">
    <property type="term" value="P:isoleucine transport"/>
    <property type="evidence" value="ECO:0007669"/>
    <property type="project" value="TreeGrafter"/>
</dbReference>
<feature type="transmembrane region" description="Helical" evidence="9">
    <location>
        <begin position="333"/>
        <end position="354"/>
    </location>
</feature>
<dbReference type="GO" id="GO:0015190">
    <property type="term" value="F:L-leucine transmembrane transporter activity"/>
    <property type="evidence" value="ECO:0007669"/>
    <property type="project" value="TreeGrafter"/>
</dbReference>
<comment type="similarity">
    <text evidence="2 9">Belongs to the branched chain amino acid transporter family.</text>
</comment>
<evidence type="ECO:0000256" key="5">
    <source>
        <dbReference type="ARBA" id="ARBA00022692"/>
    </source>
</evidence>
<dbReference type="Proteomes" id="UP000239863">
    <property type="component" value="Unassembled WGS sequence"/>
</dbReference>
<dbReference type="OrthoDB" id="9783920at2"/>
<evidence type="ECO:0000256" key="7">
    <source>
        <dbReference type="ARBA" id="ARBA00022989"/>
    </source>
</evidence>
<keyword evidence="4" id="KW-1003">Cell membrane</keyword>
<organism evidence="10 11">
    <name type="scientific">Clostridium algidicarnis DSM 15099</name>
    <dbReference type="NCBI Taxonomy" id="1121295"/>
    <lineage>
        <taxon>Bacteria</taxon>
        <taxon>Bacillati</taxon>
        <taxon>Bacillota</taxon>
        <taxon>Clostridia</taxon>
        <taxon>Eubacteriales</taxon>
        <taxon>Clostridiaceae</taxon>
        <taxon>Clostridium</taxon>
    </lineage>
</organism>
<dbReference type="NCBIfam" id="TIGR00796">
    <property type="entry name" value="livcs"/>
    <property type="match status" value="1"/>
</dbReference>
<dbReference type="STRING" id="37659.GCA_000703125_01463"/>
<evidence type="ECO:0000256" key="3">
    <source>
        <dbReference type="ARBA" id="ARBA00022448"/>
    </source>
</evidence>
<evidence type="ECO:0000256" key="8">
    <source>
        <dbReference type="ARBA" id="ARBA00023136"/>
    </source>
</evidence>